<dbReference type="PANTHER" id="PTHR34136:SF1">
    <property type="entry name" value="UDP-N-ACETYL-D-MANNOSAMINURONIC ACID TRANSFERASE"/>
    <property type="match status" value="1"/>
</dbReference>
<dbReference type="CDD" id="cd06533">
    <property type="entry name" value="Glyco_transf_WecG_TagA"/>
    <property type="match status" value="1"/>
</dbReference>
<name>A0A1I1SBX3_9HYPH</name>
<accession>A0A1I1SBX3</accession>
<evidence type="ECO:0000313" key="3">
    <source>
        <dbReference type="EMBL" id="SFD43989.1"/>
    </source>
</evidence>
<dbReference type="AlphaFoldDB" id="A0A1I1SBX3"/>
<dbReference type="EMBL" id="FOMB01000061">
    <property type="protein sequence ID" value="SFD43989.1"/>
    <property type="molecule type" value="Genomic_DNA"/>
</dbReference>
<reference evidence="3 4" key="1">
    <citation type="submission" date="2016-10" db="EMBL/GenBank/DDBJ databases">
        <authorList>
            <person name="de Groot N.N."/>
        </authorList>
    </citation>
    <scope>NUCLEOTIDE SEQUENCE [LARGE SCALE GENOMIC DNA]</scope>
    <source>
        <strain evidence="3 4">CGMCC 1.10210</strain>
    </source>
</reference>
<keyword evidence="1" id="KW-0328">Glycosyltransferase</keyword>
<gene>
    <name evidence="3" type="ORF">SAMN04488059_1619</name>
</gene>
<dbReference type="NCBIfam" id="TIGR00696">
    <property type="entry name" value="wecG_tagA_cpsF"/>
    <property type="match status" value="1"/>
</dbReference>
<proteinExistence type="predicted"/>
<dbReference type="InterPro" id="IPR004629">
    <property type="entry name" value="WecG_TagA_CpsF"/>
</dbReference>
<organism evidence="3 4">
    <name type="scientific">Devosia psychrophila</name>
    <dbReference type="NCBI Taxonomy" id="728005"/>
    <lineage>
        <taxon>Bacteria</taxon>
        <taxon>Pseudomonadati</taxon>
        <taxon>Pseudomonadota</taxon>
        <taxon>Alphaproteobacteria</taxon>
        <taxon>Hyphomicrobiales</taxon>
        <taxon>Devosiaceae</taxon>
        <taxon>Devosia</taxon>
    </lineage>
</organism>
<dbReference type="GO" id="GO:0016758">
    <property type="term" value="F:hexosyltransferase activity"/>
    <property type="evidence" value="ECO:0007669"/>
    <property type="project" value="TreeGrafter"/>
</dbReference>
<dbReference type="STRING" id="728005.SAMN04488059_1619"/>
<protein>
    <submittedName>
        <fullName evidence="3">Polymer biosynthesis protein, WecB/TagA/CpsF family</fullName>
    </submittedName>
</protein>
<evidence type="ECO:0000256" key="2">
    <source>
        <dbReference type="ARBA" id="ARBA00022679"/>
    </source>
</evidence>
<dbReference type="Pfam" id="PF03808">
    <property type="entry name" value="Glyco_tran_WecG"/>
    <property type="match status" value="1"/>
</dbReference>
<evidence type="ECO:0000256" key="1">
    <source>
        <dbReference type="ARBA" id="ARBA00022676"/>
    </source>
</evidence>
<sequence>MLDASRSGLRGVRPIYLTSSNGEVIAWAASDKAFAQLLVAADQIVADGQPMVVASRFLCRLPLPERIATTDVFHDVARLAVKSGHSFYFLGATQKENFEAVERVRKAYPELNIAGYSHGFLAGAELDQTLADINALAPDILWLALGVPREQEFIAAHGDKLRQVGVIKTSGGLFNFLSGTNRRAPEWMQRAGLEWAFRIFLEPKRLFWRYLTTNPVSAYLILTRSK</sequence>
<keyword evidence="2" id="KW-0808">Transferase</keyword>
<dbReference type="PANTHER" id="PTHR34136">
    <property type="match status" value="1"/>
</dbReference>
<dbReference type="Proteomes" id="UP000182258">
    <property type="component" value="Unassembled WGS sequence"/>
</dbReference>
<evidence type="ECO:0000313" key="4">
    <source>
        <dbReference type="Proteomes" id="UP000182258"/>
    </source>
</evidence>